<gene>
    <name evidence="2" type="ORF">ARMSODRAFT_1009713</name>
</gene>
<protein>
    <submittedName>
        <fullName evidence="2">Uncharacterized protein</fullName>
    </submittedName>
</protein>
<keyword evidence="3" id="KW-1185">Reference proteome</keyword>
<evidence type="ECO:0000313" key="3">
    <source>
        <dbReference type="Proteomes" id="UP000218334"/>
    </source>
</evidence>
<dbReference type="AlphaFoldDB" id="A0A2H3AKQ5"/>
<reference evidence="3" key="1">
    <citation type="journal article" date="2017" name="Nat. Ecol. Evol.">
        <title>Genome expansion and lineage-specific genetic innovations in the forest pathogenic fungi Armillaria.</title>
        <authorList>
            <person name="Sipos G."/>
            <person name="Prasanna A.N."/>
            <person name="Walter M.C."/>
            <person name="O'Connor E."/>
            <person name="Balint B."/>
            <person name="Krizsan K."/>
            <person name="Kiss B."/>
            <person name="Hess J."/>
            <person name="Varga T."/>
            <person name="Slot J."/>
            <person name="Riley R."/>
            <person name="Boka B."/>
            <person name="Rigling D."/>
            <person name="Barry K."/>
            <person name="Lee J."/>
            <person name="Mihaltcheva S."/>
            <person name="LaButti K."/>
            <person name="Lipzen A."/>
            <person name="Waldron R."/>
            <person name="Moloney N.M."/>
            <person name="Sperisen C."/>
            <person name="Kredics L."/>
            <person name="Vagvoelgyi C."/>
            <person name="Patrignani A."/>
            <person name="Fitzpatrick D."/>
            <person name="Nagy I."/>
            <person name="Doyle S."/>
            <person name="Anderson J.B."/>
            <person name="Grigoriev I.V."/>
            <person name="Gueldener U."/>
            <person name="Muensterkoetter M."/>
            <person name="Nagy L.G."/>
        </authorList>
    </citation>
    <scope>NUCLEOTIDE SEQUENCE [LARGE SCALE GENOMIC DNA]</scope>
    <source>
        <strain evidence="3">28-4</strain>
    </source>
</reference>
<accession>A0A2H3AKQ5</accession>
<dbReference type="Proteomes" id="UP000218334">
    <property type="component" value="Unassembled WGS sequence"/>
</dbReference>
<name>A0A2H3AKQ5_9AGAR</name>
<evidence type="ECO:0000313" key="2">
    <source>
        <dbReference type="EMBL" id="PBK59455.1"/>
    </source>
</evidence>
<proteinExistence type="predicted"/>
<evidence type="ECO:0000256" key="1">
    <source>
        <dbReference type="SAM" id="MobiDB-lite"/>
    </source>
</evidence>
<organism evidence="2 3">
    <name type="scientific">Armillaria solidipes</name>
    <dbReference type="NCBI Taxonomy" id="1076256"/>
    <lineage>
        <taxon>Eukaryota</taxon>
        <taxon>Fungi</taxon>
        <taxon>Dikarya</taxon>
        <taxon>Basidiomycota</taxon>
        <taxon>Agaricomycotina</taxon>
        <taxon>Agaricomycetes</taxon>
        <taxon>Agaricomycetidae</taxon>
        <taxon>Agaricales</taxon>
        <taxon>Marasmiineae</taxon>
        <taxon>Physalacriaceae</taxon>
        <taxon>Armillaria</taxon>
    </lineage>
</organism>
<feature type="compositionally biased region" description="Low complexity" evidence="1">
    <location>
        <begin position="69"/>
        <end position="85"/>
    </location>
</feature>
<feature type="region of interest" description="Disordered" evidence="1">
    <location>
        <begin position="68"/>
        <end position="103"/>
    </location>
</feature>
<dbReference type="EMBL" id="KZ293504">
    <property type="protein sequence ID" value="PBK59455.1"/>
    <property type="molecule type" value="Genomic_DNA"/>
</dbReference>
<sequence>MVVYLCSPGMNEVIPVFRSSLTNLDSLVTFYQQERTWARRIRAELQEQSQEDVDKLEGPILSPLPSPASSPLFSSPELPESPQLSVTLPKPPARSPSHRIRRKKEMQVKLASISPWHASAYSLLVLNMYEYITQSRMESCQRIDRLIKNASRAHLSRINKCYSHPNRNDASGNEESA</sequence>